<feature type="coiled-coil region" evidence="1">
    <location>
        <begin position="327"/>
        <end position="370"/>
    </location>
</feature>
<dbReference type="KEGG" id="mpz:Marpi_1391"/>
<keyword evidence="1" id="KW-0175">Coiled coil</keyword>
<dbReference type="GO" id="GO:0015562">
    <property type="term" value="F:efflux transmembrane transporter activity"/>
    <property type="evidence" value="ECO:0007669"/>
    <property type="project" value="InterPro"/>
</dbReference>
<gene>
    <name evidence="2" type="ordered locus">Marpi_1391</name>
</gene>
<dbReference type="PANTHER" id="PTHR30203:SF30">
    <property type="entry name" value="OUTER MEMBRANE PROTEIN-RELATED"/>
    <property type="match status" value="1"/>
</dbReference>
<dbReference type="SUPFAM" id="SSF56954">
    <property type="entry name" value="Outer membrane efflux proteins (OEP)"/>
    <property type="match status" value="1"/>
</dbReference>
<dbReference type="HOGENOM" id="CLU_616664_0_0_0"/>
<evidence type="ECO:0000256" key="1">
    <source>
        <dbReference type="SAM" id="Coils"/>
    </source>
</evidence>
<dbReference type="eggNOG" id="COG1538">
    <property type="taxonomic scope" value="Bacteria"/>
</dbReference>
<dbReference type="STRING" id="443254.Marpi_1391"/>
<name>H2J3P9_MARPK</name>
<dbReference type="AlphaFoldDB" id="H2J3P9"/>
<proteinExistence type="predicted"/>
<dbReference type="EMBL" id="CP003257">
    <property type="protein sequence ID" value="AEX85791.1"/>
    <property type="molecule type" value="Genomic_DNA"/>
</dbReference>
<dbReference type="PANTHER" id="PTHR30203">
    <property type="entry name" value="OUTER MEMBRANE CATION EFFLUX PROTEIN"/>
    <property type="match status" value="1"/>
</dbReference>
<sequence length="432" mass="51228">MKKSFLILFWTLLTLTIFANFVDKIVEKIENDTQYLMALNSYNNALNNLKMEESILKNIGINEGVFTSRFYDNNNFKQLEIPLSLNMKIYGFDIIGTLKYTSDFNNNNNSYSVSISKKLFSFDDLNNIDKKILLLSTKWELKNLKNSLFINTLKNAYYYNYYSNLLNLQKEAFEIRKQLFYEAKKKYVKGIIGKIEYLTLQKNYLNEKISINNLQISINKIKEYNIPDVILIELSMPSTITEIPLNREDIRAALLEVEKNKAKLKRKFVYDLPDINMGILMNYNKNDLTNSYKTDTTIFLNFSYNIFDNNYRQNTKKSMDMDYIISLKKYKNKLNAIFTEIKNIQEKINNDELQLKSIDLEKQISEINYETAKKQYEKGYLSLNELKLEKINMLKTHFEYERIKAELLFDKLTLYNVLGYDIISIFEEELNR</sequence>
<reference evidence="2 3" key="1">
    <citation type="journal article" date="2012" name="J. Bacteriol.">
        <title>Complete Genome Sequence of the Thermophilic, Piezophilic, Heterotrophic Bacterium Marinitoga piezophila KA3.</title>
        <authorList>
            <person name="Lucas S."/>
            <person name="Han J."/>
            <person name="Lapidus A."/>
            <person name="Cheng J.F."/>
            <person name="Goodwin L.A."/>
            <person name="Pitluck S."/>
            <person name="Peters L."/>
            <person name="Mikhailova N."/>
            <person name="Teshima H."/>
            <person name="Detter J.C."/>
            <person name="Han C."/>
            <person name="Tapia R."/>
            <person name="Land M."/>
            <person name="Hauser L."/>
            <person name="Kyrpides N.C."/>
            <person name="Ivanova N."/>
            <person name="Pagani I."/>
            <person name="Vannier P."/>
            <person name="Oger P."/>
            <person name="Bartlett D.H."/>
            <person name="Noll K.M."/>
            <person name="Woyke T."/>
            <person name="Jebbar M."/>
        </authorList>
    </citation>
    <scope>NUCLEOTIDE SEQUENCE [LARGE SCALE GENOMIC DNA]</scope>
    <source>
        <strain evidence="3">DSM 14283 / JCM 11233 / KA3</strain>
    </source>
</reference>
<dbReference type="Gene3D" id="1.20.1600.10">
    <property type="entry name" value="Outer membrane efflux proteins (OEP)"/>
    <property type="match status" value="1"/>
</dbReference>
<dbReference type="RefSeq" id="WP_014296862.1">
    <property type="nucleotide sequence ID" value="NC_016751.1"/>
</dbReference>
<dbReference type="Proteomes" id="UP000007161">
    <property type="component" value="Chromosome"/>
</dbReference>
<protein>
    <submittedName>
        <fullName evidence="2">Outer membrane protein</fullName>
    </submittedName>
</protein>
<keyword evidence="3" id="KW-1185">Reference proteome</keyword>
<reference evidence="3" key="2">
    <citation type="submission" date="2012-01" db="EMBL/GenBank/DDBJ databases">
        <title>Complete sequence of chromosome of Marinitoga piezophila KA3.</title>
        <authorList>
            <person name="Lucas S."/>
            <person name="Han J."/>
            <person name="Lapidus A."/>
            <person name="Cheng J.-F."/>
            <person name="Goodwin L."/>
            <person name="Pitluck S."/>
            <person name="Peters L."/>
            <person name="Mikhailova N."/>
            <person name="Teshima H."/>
            <person name="Detter J.C."/>
            <person name="Han C."/>
            <person name="Tapia R."/>
            <person name="Land M."/>
            <person name="Hauser L."/>
            <person name="Kyrpides N."/>
            <person name="Ivanova N."/>
            <person name="Pagani I."/>
            <person name="Jebbar M."/>
            <person name="Vannier P."/>
            <person name="Oger P."/>
            <person name="Cario A."/>
            <person name="Bartlett D."/>
            <person name="Noll K.M."/>
            <person name="Woyke T."/>
        </authorList>
    </citation>
    <scope>NUCLEOTIDE SEQUENCE [LARGE SCALE GENOMIC DNA]</scope>
    <source>
        <strain evidence="3">DSM 14283 / JCM 11233 / KA3</strain>
    </source>
</reference>
<evidence type="ECO:0000313" key="3">
    <source>
        <dbReference type="Proteomes" id="UP000007161"/>
    </source>
</evidence>
<accession>H2J3P9</accession>
<dbReference type="InterPro" id="IPR010131">
    <property type="entry name" value="MdtP/NodT-like"/>
</dbReference>
<organism evidence="2 3">
    <name type="scientific">Marinitoga piezophila (strain DSM 14283 / JCM 11233 / KA3)</name>
    <dbReference type="NCBI Taxonomy" id="443254"/>
    <lineage>
        <taxon>Bacteria</taxon>
        <taxon>Thermotogati</taxon>
        <taxon>Thermotogota</taxon>
        <taxon>Thermotogae</taxon>
        <taxon>Petrotogales</taxon>
        <taxon>Petrotogaceae</taxon>
        <taxon>Marinitoga</taxon>
    </lineage>
</organism>
<evidence type="ECO:0000313" key="2">
    <source>
        <dbReference type="EMBL" id="AEX85791.1"/>
    </source>
</evidence>